<dbReference type="SMART" id="SM00889">
    <property type="entry name" value="EFG_IV"/>
    <property type="match status" value="1"/>
</dbReference>
<dbReference type="Gene3D" id="3.30.230.10">
    <property type="match status" value="1"/>
</dbReference>
<sequence>MSKKNDLSKVRNIGVAAHIDAGKTTLTERILFYTGDLYKIGEVHDGAAHMDYMAEEQNHGITITSAVTKASWEEHLIQIVDTPGHVDFTIEVERSMRVLDGCIVVLDGVGGVEPQTETVWRQRSKFDLPTLFFINKMDRPGADFDKSMASIRKRLHAEPVPVTVPLANQSAVVHLIEKQIISFSGEHGELLNIEPCDEETWSSVAEFRENLLLGIAETDDELAEHVLEGEEPDSETVWAALRRGCFSGQLFPCFGGSALRNIGVQPLLDGVIQLLPPPLDRPPTTAFLDDGSEQQVVMTDNGPLAALVFKVQMWEGRRHVFARIYRGLLKPGDTVFHCKPDGEEFHEHAARVFDIDAAKKSRVSVAHAGEIVLLAGLRHASTGDTLCDPDQPILLERIETHDPVLTLAVEPATSEQEDKFIEVLDKLLEEDPTLRFGEDHETGQRLLSGMGELHLQIIVERLEREFHLQVRTGKPAVALRETVTQSAASDHLFQPPVDSAQRTAELKARVSVRVAPRQRGSGNTYLLEPRILPEGHPLTEEQLGALEQGVKFALGSGPLEGALIQDVEIEIQEVKLFGAATTPDALSAATTRALRKAFNAAGPALLQPIMKAEVVVPEDNFGVVLGDLQARHAIIKDSEHTMESATIDCEVALAQLLGYTTELRSMTQGRGQFSTQFERFDID</sequence>
<dbReference type="SUPFAM" id="SSF50447">
    <property type="entry name" value="Translation proteins"/>
    <property type="match status" value="1"/>
</dbReference>
<evidence type="ECO:0000313" key="10">
    <source>
        <dbReference type="Proteomes" id="UP000190896"/>
    </source>
</evidence>
<dbReference type="Pfam" id="PF22042">
    <property type="entry name" value="EF-G_D2"/>
    <property type="match status" value="1"/>
</dbReference>
<evidence type="ECO:0000256" key="4">
    <source>
        <dbReference type="ARBA" id="ARBA00022917"/>
    </source>
</evidence>
<dbReference type="Gene3D" id="2.40.30.10">
    <property type="entry name" value="Translation factors"/>
    <property type="match status" value="1"/>
</dbReference>
<evidence type="ECO:0000256" key="5">
    <source>
        <dbReference type="ARBA" id="ARBA00023134"/>
    </source>
</evidence>
<reference evidence="9 10" key="1">
    <citation type="submission" date="2016-11" db="EMBL/GenBank/DDBJ databases">
        <title>Mixed transmission modes and dynamic genome evolution in an obligate animal-bacterial symbiosis.</title>
        <authorList>
            <person name="Russell S.L."/>
            <person name="Corbett-Detig R.B."/>
            <person name="Cavanaugh C.M."/>
        </authorList>
    </citation>
    <scope>NUCLEOTIDE SEQUENCE [LARGE SCALE GENOMIC DNA]</scope>
    <source>
        <strain evidence="9">Se-Cadez</strain>
    </source>
</reference>
<dbReference type="Pfam" id="PF00009">
    <property type="entry name" value="GTP_EFTU"/>
    <property type="match status" value="1"/>
</dbReference>
<evidence type="ECO:0000256" key="7">
    <source>
        <dbReference type="ARBA" id="ARBA00067103"/>
    </source>
</evidence>
<dbReference type="GO" id="GO:0003924">
    <property type="term" value="F:GTPase activity"/>
    <property type="evidence" value="ECO:0007669"/>
    <property type="project" value="InterPro"/>
</dbReference>
<comment type="caution">
    <text evidence="9">The sequence shown here is derived from an EMBL/GenBank/DDBJ whole genome shotgun (WGS) entry which is preliminary data.</text>
</comment>
<accession>A0A1T2KYG9</accession>
<dbReference type="FunFam" id="3.30.70.240:FF:000001">
    <property type="entry name" value="Elongation factor G"/>
    <property type="match status" value="1"/>
</dbReference>
<dbReference type="Pfam" id="PF14492">
    <property type="entry name" value="EFG_III"/>
    <property type="match status" value="1"/>
</dbReference>
<dbReference type="SUPFAM" id="SSF54211">
    <property type="entry name" value="Ribosomal protein S5 domain 2-like"/>
    <property type="match status" value="1"/>
</dbReference>
<dbReference type="SUPFAM" id="SSF54980">
    <property type="entry name" value="EF-G C-terminal domain-like"/>
    <property type="match status" value="2"/>
</dbReference>
<keyword evidence="4" id="KW-0648">Protein biosynthesis</keyword>
<dbReference type="SMART" id="SM00838">
    <property type="entry name" value="EFG_C"/>
    <property type="match status" value="1"/>
</dbReference>
<dbReference type="GO" id="GO:0003746">
    <property type="term" value="F:translation elongation factor activity"/>
    <property type="evidence" value="ECO:0007669"/>
    <property type="project" value="UniProtKB-KW"/>
</dbReference>
<organism evidence="9 10">
    <name type="scientific">Solemya velesiana gill symbiont</name>
    <dbReference type="NCBI Taxonomy" id="1918948"/>
    <lineage>
        <taxon>Bacteria</taxon>
        <taxon>Pseudomonadati</taxon>
        <taxon>Pseudomonadota</taxon>
        <taxon>Gammaproteobacteria</taxon>
        <taxon>sulfur-oxidizing symbionts</taxon>
    </lineage>
</organism>
<dbReference type="InterPro" id="IPR020568">
    <property type="entry name" value="Ribosomal_Su5_D2-typ_SF"/>
</dbReference>
<dbReference type="PRINTS" id="PR00315">
    <property type="entry name" value="ELONGATNFCT"/>
</dbReference>
<proteinExistence type="inferred from homology"/>
<dbReference type="Pfam" id="PF03764">
    <property type="entry name" value="EFG_IV"/>
    <property type="match status" value="1"/>
</dbReference>
<dbReference type="RefSeq" id="WP_078485552.1">
    <property type="nucleotide sequence ID" value="NZ_MPRJ01000001.1"/>
</dbReference>
<dbReference type="PANTHER" id="PTHR43261">
    <property type="entry name" value="TRANSLATION ELONGATION FACTOR G-RELATED"/>
    <property type="match status" value="1"/>
</dbReference>
<evidence type="ECO:0000313" key="9">
    <source>
        <dbReference type="EMBL" id="OOZ37899.1"/>
    </source>
</evidence>
<dbReference type="FunFam" id="3.40.50.300:FF:000029">
    <property type="entry name" value="Elongation factor G"/>
    <property type="match status" value="1"/>
</dbReference>
<dbReference type="AlphaFoldDB" id="A0A1T2KYG9"/>
<dbReference type="InterPro" id="IPR053905">
    <property type="entry name" value="EF-G-like_DII"/>
</dbReference>
<dbReference type="Gene3D" id="3.30.70.240">
    <property type="match status" value="1"/>
</dbReference>
<dbReference type="CDD" id="cd16262">
    <property type="entry name" value="EFG_III"/>
    <property type="match status" value="1"/>
</dbReference>
<dbReference type="GO" id="GO:0005525">
    <property type="term" value="F:GTP binding"/>
    <property type="evidence" value="ECO:0007669"/>
    <property type="project" value="UniProtKB-KW"/>
</dbReference>
<evidence type="ECO:0000259" key="8">
    <source>
        <dbReference type="PROSITE" id="PS51722"/>
    </source>
</evidence>
<dbReference type="Gene3D" id="3.30.70.870">
    <property type="entry name" value="Elongation Factor G (Translational Gtpase), domain 3"/>
    <property type="match status" value="1"/>
</dbReference>
<dbReference type="InterPro" id="IPR009022">
    <property type="entry name" value="EFG_III"/>
</dbReference>
<dbReference type="OrthoDB" id="9804431at2"/>
<evidence type="ECO:0000256" key="3">
    <source>
        <dbReference type="ARBA" id="ARBA00022768"/>
    </source>
</evidence>
<dbReference type="InterPro" id="IPR009000">
    <property type="entry name" value="Transl_B-barrel_sf"/>
</dbReference>
<comment type="similarity">
    <text evidence="1">Belongs to the TRAFAC class translation factor GTPase superfamily. Classic translation factor GTPase family. EF-G/EF-2 subfamily.</text>
</comment>
<keyword evidence="10" id="KW-1185">Reference proteome</keyword>
<dbReference type="InterPro" id="IPR000795">
    <property type="entry name" value="T_Tr_GTP-bd_dom"/>
</dbReference>
<dbReference type="InterPro" id="IPR035649">
    <property type="entry name" value="EFG_V"/>
</dbReference>
<dbReference type="CDD" id="cd03713">
    <property type="entry name" value="EFG_mtEFG_C"/>
    <property type="match status" value="1"/>
</dbReference>
<dbReference type="Gene3D" id="3.40.50.300">
    <property type="entry name" value="P-loop containing nucleotide triphosphate hydrolases"/>
    <property type="match status" value="1"/>
</dbReference>
<keyword evidence="2" id="KW-0547">Nucleotide-binding</keyword>
<dbReference type="NCBIfam" id="TIGR00231">
    <property type="entry name" value="small_GTP"/>
    <property type="match status" value="1"/>
</dbReference>
<dbReference type="GO" id="GO:0097216">
    <property type="term" value="F:guanosine tetraphosphate binding"/>
    <property type="evidence" value="ECO:0007669"/>
    <property type="project" value="UniProtKB-ARBA"/>
</dbReference>
<dbReference type="FunFam" id="3.30.70.870:FF:000002">
    <property type="entry name" value="Translation elongation factor 2"/>
    <property type="match status" value="1"/>
</dbReference>
<evidence type="ECO:0000256" key="2">
    <source>
        <dbReference type="ARBA" id="ARBA00022741"/>
    </source>
</evidence>
<keyword evidence="5" id="KW-0342">GTP-binding</keyword>
<evidence type="ECO:0000256" key="1">
    <source>
        <dbReference type="ARBA" id="ARBA00005870"/>
    </source>
</evidence>
<dbReference type="InterPro" id="IPR000640">
    <property type="entry name" value="EFG_V-like"/>
</dbReference>
<dbReference type="PANTHER" id="PTHR43261:SF1">
    <property type="entry name" value="RIBOSOME-RELEASING FACTOR 2, MITOCHONDRIAL"/>
    <property type="match status" value="1"/>
</dbReference>
<comment type="function">
    <text evidence="6">Catalyzes the GTP-dependent ribosomal translocation step during translation elongation. During this step, the ribosome changes from the pre-translocational (PRE) to the post-translocational (POST) state as the newly formed A-site-bound peptidyl-tRNA and P-site-bound deacylated tRNA move to the P and E sites, respectively. Catalyzes the coordinated movement of the two tRNA molecules, the mRNA and conformational changes in the ribosome.</text>
</comment>
<dbReference type="InterPro" id="IPR035647">
    <property type="entry name" value="EFG_III/V"/>
</dbReference>
<gene>
    <name evidence="9" type="ORF">BOW51_00385</name>
</gene>
<dbReference type="InterPro" id="IPR005517">
    <property type="entry name" value="Transl_elong_EFG/EF2_IV"/>
</dbReference>
<name>A0A1T2KYG9_9GAMM</name>
<evidence type="ECO:0000256" key="6">
    <source>
        <dbReference type="ARBA" id="ARBA00024731"/>
    </source>
</evidence>
<dbReference type="InterPro" id="IPR014721">
    <property type="entry name" value="Ribsml_uS5_D2-typ_fold_subgr"/>
</dbReference>
<dbReference type="GO" id="GO:0032790">
    <property type="term" value="P:ribosome disassembly"/>
    <property type="evidence" value="ECO:0007669"/>
    <property type="project" value="TreeGrafter"/>
</dbReference>
<keyword evidence="3" id="KW-0251">Elongation factor</keyword>
<dbReference type="PROSITE" id="PS51722">
    <property type="entry name" value="G_TR_2"/>
    <property type="match status" value="1"/>
</dbReference>
<dbReference type="InterPro" id="IPR027417">
    <property type="entry name" value="P-loop_NTPase"/>
</dbReference>
<dbReference type="EMBL" id="MPRJ01000001">
    <property type="protein sequence ID" value="OOZ37899.1"/>
    <property type="molecule type" value="Genomic_DNA"/>
</dbReference>
<feature type="domain" description="Tr-type G" evidence="8">
    <location>
        <begin position="8"/>
        <end position="279"/>
    </location>
</feature>
<dbReference type="InterPro" id="IPR041095">
    <property type="entry name" value="EFG_II"/>
</dbReference>
<protein>
    <recommendedName>
        <fullName evidence="7">Elongation factor G 2</fullName>
    </recommendedName>
</protein>
<dbReference type="Proteomes" id="UP000190896">
    <property type="component" value="Unassembled WGS sequence"/>
</dbReference>
<dbReference type="Pfam" id="PF00679">
    <property type="entry name" value="EFG_C"/>
    <property type="match status" value="1"/>
</dbReference>
<dbReference type="InterPro" id="IPR005225">
    <property type="entry name" value="Small_GTP-bd"/>
</dbReference>
<dbReference type="SUPFAM" id="SSF52540">
    <property type="entry name" value="P-loop containing nucleoside triphosphate hydrolases"/>
    <property type="match status" value="1"/>
</dbReference>